<evidence type="ECO:0000313" key="5">
    <source>
        <dbReference type="Proteomes" id="UP001197114"/>
    </source>
</evidence>
<dbReference type="Gene3D" id="3.40.50.1820">
    <property type="entry name" value="alpha/beta hydrolase"/>
    <property type="match status" value="1"/>
</dbReference>
<dbReference type="Proteomes" id="UP001197114">
    <property type="component" value="Unassembled WGS sequence"/>
</dbReference>
<sequence length="256" mass="28374">MRSPVEEQWIRRFRDDDAYGTKLVCFPHAGGWASAYRTWPVGLPADAGVLAIRYPGREDRHGEPFPSGIEALADDIADALSELARCRLVLFGHSMGASVAHEVALRLHERGRPPAALCVSGRRPPHAMGGIRRHFGSDEKIIADILRFDQSRAPVFADPDLRELVLPAVRADYRLVDAYRGGHRPPLDCPVYGYTGDADSEVTPEQMRGWADMTHDAFRLRVLPGGHFYLVPQEAALLADLSDVLRHAKHRTEAAS</sequence>
<dbReference type="PANTHER" id="PTHR11487:SF0">
    <property type="entry name" value="S-ACYL FATTY ACID SYNTHASE THIOESTERASE, MEDIUM CHAIN"/>
    <property type="match status" value="1"/>
</dbReference>
<comment type="similarity">
    <text evidence="1">Belongs to the thioesterase family.</text>
</comment>
<keyword evidence="5" id="KW-1185">Reference proteome</keyword>
<comment type="caution">
    <text evidence="4">The sequence shown here is derived from an EMBL/GenBank/DDBJ whole genome shotgun (WGS) entry which is preliminary data.</text>
</comment>
<name>A0ABS6YP28_9ACTN</name>
<dbReference type="PANTHER" id="PTHR11487">
    <property type="entry name" value="THIOESTERASE"/>
    <property type="match status" value="1"/>
</dbReference>
<protein>
    <submittedName>
        <fullName evidence="4">Alpha/beta fold hydrolase</fullName>
    </submittedName>
</protein>
<proteinExistence type="inferred from homology"/>
<accession>A0ABS6YP28</accession>
<dbReference type="Pfam" id="PF00975">
    <property type="entry name" value="Thioesterase"/>
    <property type="match status" value="1"/>
</dbReference>
<gene>
    <name evidence="4" type="ORF">GKQ77_12230</name>
</gene>
<evidence type="ECO:0000259" key="3">
    <source>
        <dbReference type="SMART" id="SM00824"/>
    </source>
</evidence>
<dbReference type="SUPFAM" id="SSF53474">
    <property type="entry name" value="alpha/beta-Hydrolases"/>
    <property type="match status" value="1"/>
</dbReference>
<feature type="domain" description="Thioesterase TesA-like" evidence="3">
    <location>
        <begin position="24"/>
        <end position="245"/>
    </location>
</feature>
<dbReference type="SMART" id="SM00824">
    <property type="entry name" value="PKS_TE"/>
    <property type="match status" value="1"/>
</dbReference>
<evidence type="ECO:0000256" key="2">
    <source>
        <dbReference type="ARBA" id="ARBA00022801"/>
    </source>
</evidence>
<dbReference type="InterPro" id="IPR029058">
    <property type="entry name" value="AB_hydrolase_fold"/>
</dbReference>
<dbReference type="EMBL" id="WMBF01000098">
    <property type="protein sequence ID" value="MBW5422321.1"/>
    <property type="molecule type" value="Genomic_DNA"/>
</dbReference>
<dbReference type="InterPro" id="IPR020802">
    <property type="entry name" value="TesA-like"/>
</dbReference>
<dbReference type="InterPro" id="IPR012223">
    <property type="entry name" value="TEII"/>
</dbReference>
<evidence type="ECO:0000256" key="1">
    <source>
        <dbReference type="ARBA" id="ARBA00007169"/>
    </source>
</evidence>
<reference evidence="4 5" key="1">
    <citation type="submission" date="2019-11" db="EMBL/GenBank/DDBJ databases">
        <authorList>
            <person name="Ay H."/>
        </authorList>
    </citation>
    <scope>NUCLEOTIDE SEQUENCE [LARGE SCALE GENOMIC DNA]</scope>
    <source>
        <strain evidence="4 5">BG9H</strain>
    </source>
</reference>
<dbReference type="GO" id="GO:0016787">
    <property type="term" value="F:hydrolase activity"/>
    <property type="evidence" value="ECO:0007669"/>
    <property type="project" value="UniProtKB-KW"/>
</dbReference>
<evidence type="ECO:0000313" key="4">
    <source>
        <dbReference type="EMBL" id="MBW5422321.1"/>
    </source>
</evidence>
<organism evidence="4 5">
    <name type="scientific">Streptomyces anatolicus</name>
    <dbReference type="NCBI Taxonomy" id="2675858"/>
    <lineage>
        <taxon>Bacteria</taxon>
        <taxon>Bacillati</taxon>
        <taxon>Actinomycetota</taxon>
        <taxon>Actinomycetes</taxon>
        <taxon>Kitasatosporales</taxon>
        <taxon>Streptomycetaceae</taxon>
        <taxon>Streptomyces</taxon>
    </lineage>
</organism>
<dbReference type="InterPro" id="IPR001031">
    <property type="entry name" value="Thioesterase"/>
</dbReference>
<keyword evidence="2 4" id="KW-0378">Hydrolase</keyword>